<dbReference type="Proteomes" id="UP000199321">
    <property type="component" value="Unassembled WGS sequence"/>
</dbReference>
<dbReference type="STRING" id="227084.SAMN05421855_10479"/>
<protein>
    <submittedName>
        <fullName evidence="1">Uncharacterized protein</fullName>
    </submittedName>
</protein>
<dbReference type="RefSeq" id="WP_093144743.1">
    <property type="nucleotide sequence ID" value="NZ_BMWO01000004.1"/>
</dbReference>
<gene>
    <name evidence="1" type="ORF">SAMN05421855_10479</name>
</gene>
<reference evidence="1 2" key="1">
    <citation type="submission" date="2016-10" db="EMBL/GenBank/DDBJ databases">
        <authorList>
            <person name="de Groot N.N."/>
        </authorList>
    </citation>
    <scope>NUCLEOTIDE SEQUENCE [LARGE SCALE GENOMIC DNA]</scope>
    <source>
        <strain evidence="1 2">DSM 16195</strain>
    </source>
</reference>
<proteinExistence type="predicted"/>
<evidence type="ECO:0000313" key="2">
    <source>
        <dbReference type="Proteomes" id="UP000199321"/>
    </source>
</evidence>
<dbReference type="EMBL" id="FNBA01000004">
    <property type="protein sequence ID" value="SDE99471.1"/>
    <property type="molecule type" value="Genomic_DNA"/>
</dbReference>
<sequence length="83" mass="9629">MRIVRIKNIRNEYYTKECETVIGVPNRIESIKKDILIQELINQGVDYSDSLELGLTEQHSTELNENIIQNREETIISILLNLG</sequence>
<name>A0A1G7HGJ2_9FLAO</name>
<evidence type="ECO:0000313" key="1">
    <source>
        <dbReference type="EMBL" id="SDE99471.1"/>
    </source>
</evidence>
<keyword evidence="2" id="KW-1185">Reference proteome</keyword>
<accession>A0A1G7HGJ2</accession>
<organism evidence="1 2">
    <name type="scientific">Ulvibacter litoralis</name>
    <dbReference type="NCBI Taxonomy" id="227084"/>
    <lineage>
        <taxon>Bacteria</taxon>
        <taxon>Pseudomonadati</taxon>
        <taxon>Bacteroidota</taxon>
        <taxon>Flavobacteriia</taxon>
        <taxon>Flavobacteriales</taxon>
        <taxon>Flavobacteriaceae</taxon>
        <taxon>Ulvibacter</taxon>
    </lineage>
</organism>
<dbReference type="AlphaFoldDB" id="A0A1G7HGJ2"/>